<dbReference type="KEGG" id="pho:PH0873"/>
<gene>
    <name evidence="1" type="ordered locus">PH0873</name>
</gene>
<name>O58603_PYRHO</name>
<evidence type="ECO:0000313" key="2">
    <source>
        <dbReference type="Proteomes" id="UP000000752"/>
    </source>
</evidence>
<keyword evidence="2" id="KW-1185">Reference proteome</keyword>
<accession>O58603</accession>
<dbReference type="PIR" id="A71076">
    <property type="entry name" value="A71076"/>
</dbReference>
<dbReference type="Gene3D" id="3.40.50.300">
    <property type="entry name" value="P-loop containing nucleotide triphosphate hydrolases"/>
    <property type="match status" value="1"/>
</dbReference>
<evidence type="ECO:0008006" key="3">
    <source>
        <dbReference type="Google" id="ProtNLM"/>
    </source>
</evidence>
<protein>
    <recommendedName>
        <fullName evidence="3">AAA+ ATPase domain-containing protein</fullName>
    </recommendedName>
</protein>
<dbReference type="EMBL" id="BA000001">
    <property type="protein sequence ID" value="BAA29967.1"/>
    <property type="molecule type" value="Genomic_DNA"/>
</dbReference>
<dbReference type="Proteomes" id="UP000000752">
    <property type="component" value="Chromosome"/>
</dbReference>
<proteinExistence type="predicted"/>
<dbReference type="InterPro" id="IPR027417">
    <property type="entry name" value="P-loop_NTPase"/>
</dbReference>
<dbReference type="eggNOG" id="arCOG07794">
    <property type="taxonomic scope" value="Archaea"/>
</dbReference>
<reference evidence="1 2" key="1">
    <citation type="journal article" date="1998" name="DNA Res.">
        <title>Complete sequence and gene organization of the genome of a hyper-thermophilic archaebacterium, Pyrococcus horikoshii OT3.</title>
        <authorList>
            <person name="Kawarabayasi Y."/>
            <person name="Sawada M."/>
            <person name="Horikawa H."/>
            <person name="Haikawa Y."/>
            <person name="Hino Y."/>
            <person name="Yamamoto S."/>
            <person name="Sekine M."/>
            <person name="Baba S."/>
            <person name="Kosugi H."/>
            <person name="Hosoyama A."/>
            <person name="Nagai Y."/>
            <person name="Sakai M."/>
            <person name="Ogura K."/>
            <person name="Otuka R."/>
            <person name="Nakazawa H."/>
            <person name="Takamiya M."/>
            <person name="Ohfuku Y."/>
            <person name="Funahashi T."/>
            <person name="Tanaka T."/>
            <person name="Kudoh Y."/>
            <person name="Yamazaki J."/>
            <person name="Kushida N."/>
            <person name="Oguchi A."/>
            <person name="Aoki K."/>
            <person name="Nakamura Y."/>
            <person name="Robb T.F."/>
            <person name="Horikoshi K."/>
            <person name="Masuchi Y."/>
            <person name="Shizuya H."/>
            <person name="Kikuchi H."/>
        </authorList>
    </citation>
    <scope>NUCLEOTIDE SEQUENCE [LARGE SCALE GENOMIC DNA]</scope>
    <source>
        <strain evidence="2">ATCC 700860 / DSM 12428 / JCM 9974 / NBRC 100139 / OT-3</strain>
    </source>
</reference>
<dbReference type="SUPFAM" id="SSF52540">
    <property type="entry name" value="P-loop containing nucleoside triphosphate hydrolases"/>
    <property type="match status" value="1"/>
</dbReference>
<dbReference type="EnsemblBacteria" id="BAA29967">
    <property type="protein sequence ID" value="BAA29967"/>
    <property type="gene ID" value="BAA29967"/>
</dbReference>
<organism evidence="1 2">
    <name type="scientific">Pyrococcus horikoshii (strain ATCC 700860 / DSM 12428 / JCM 9974 / NBRC 100139 / OT-3)</name>
    <dbReference type="NCBI Taxonomy" id="70601"/>
    <lineage>
        <taxon>Archaea</taxon>
        <taxon>Methanobacteriati</taxon>
        <taxon>Methanobacteriota</taxon>
        <taxon>Thermococci</taxon>
        <taxon>Thermococcales</taxon>
        <taxon>Thermococcaceae</taxon>
        <taxon>Pyrococcus</taxon>
    </lineage>
</organism>
<dbReference type="REBASE" id="4602">
    <property type="entry name" value="PhoMcrBP"/>
</dbReference>
<evidence type="ECO:0000313" key="1">
    <source>
        <dbReference type="EMBL" id="BAA29967.1"/>
    </source>
</evidence>
<dbReference type="AlphaFoldDB" id="O58603"/>
<sequence>MKRMNTERIIEIVKEMKKYSIEFEKVIEKVEEFRRRVEEAWKKDKKDVIRYLGEFERYISGNELSKVLYLKHDNRRLIEYLGDEDFRGLLEEVSKITDYEEFSRRKGNIARYLENIKKKKNEKKLIDLGPAIITSWMTIFNPKMFMPLGNWLNPILEELSLEKNWGFGGWDSNKIIRVYEELNEENFRKELEEQGIKTLLEVAYYLKKYIDKGENEYEINNLKPKNELKNDLRSYLEASGYKYSQSQISQFYVALKTKGFVILSGLTGSGKTKIAQELGELLDLPQVMSASGPNTVAKREIKSLQETINRHGFAVYGWHPPGKISKIKPPFIFWVYDSDENDEYYKKVPYGIVVRDVIVGKNIPEEWRKGIEWAKEVYGYDIERYINEHDVFLKVVEVIPCGLEISEFIDVEEGRNLTTKDAQRIRSGFIYVKAPEECRKWSRPYIFLSVRPDWRDSKLLLGYYNPITGKYNKTKLLDFIMQAIEDYKNNGENALPYIIILDEMNLAHVEYYFADFLSVLESGRDEKGFTRESIKLHDVDEVEEKQGVPKEIKLPPNLYIVGTVNIDETTYMFSPKVLDRAFVIEFHEVDLENYPPREEKLDEDHVVALRNLILEDLRRDGKFLNYSKHEINEAVRELDLSKVRILNEVLEPYDLHFGYRVVDEIALFLKNAKESREKGIVSFENEDEIFDLALLMKVLPKFHGNRRKLEKPLLLVLKFAKTGEIREEDAEKGEEELWKEIFGASEVGDTKAVIKEMKRVKDYKYKHTGKKALRMLRQLYEVGFASFS</sequence>